<accession>A0ACB8V040</accession>
<comment type="caution">
    <text evidence="1">The sequence shown here is derived from an EMBL/GenBank/DDBJ whole genome shotgun (WGS) entry which is preliminary data.</text>
</comment>
<keyword evidence="1" id="KW-0067">ATP-binding</keyword>
<dbReference type="EC" id="3.6.4.13" evidence="1"/>
<keyword evidence="1" id="KW-0547">Nucleotide-binding</keyword>
<gene>
    <name evidence="1" type="primary">MRH4</name>
    <name evidence="1" type="ORF">LOY88_002051</name>
</gene>
<keyword evidence="1" id="KW-0378">Hydrolase</keyword>
<dbReference type="EMBL" id="JALBCA010000023">
    <property type="protein sequence ID" value="KAI2389587.1"/>
    <property type="molecule type" value="Genomic_DNA"/>
</dbReference>
<keyword evidence="1" id="KW-0347">Helicase</keyword>
<organism evidence="1">
    <name type="scientific">Ophidiomyces ophidiicola</name>
    <dbReference type="NCBI Taxonomy" id="1387563"/>
    <lineage>
        <taxon>Eukaryota</taxon>
        <taxon>Fungi</taxon>
        <taxon>Dikarya</taxon>
        <taxon>Ascomycota</taxon>
        <taxon>Pezizomycotina</taxon>
        <taxon>Eurotiomycetes</taxon>
        <taxon>Eurotiomycetidae</taxon>
        <taxon>Onygenales</taxon>
        <taxon>Onygenaceae</taxon>
        <taxon>Ophidiomyces</taxon>
    </lineage>
</organism>
<protein>
    <submittedName>
        <fullName evidence="1">RNA helicase</fullName>
        <ecNumber evidence="1">3.6.4.13</ecNumber>
    </submittedName>
</protein>
<sequence length="628" mass="70267">MAPLPLVRNVCLLCRSYLSVRPSHSWLLQSWRHAATQARRRKPARMTLSKNVANPTVQYGQGRQRPPRLYNSPFGGMNQTSANLQDRRRPRSQAELRRAEFAEDKDAGERPKRQRSQPTRKFLKMQQSLVSVSYKRRNRIKETLASITSFDQFELLPSVKQAIYTQALPNLDYVKPTPIQRLAIPAVLKGASAVPSNEHVLGKFDQYLLAGETGSGKTLAYLIPVIDSMKRSEDIDKEEELKSARNQQKKKEVAAHQNSKTANVFELEEPTDEEPAPAPKNIIKPKVLILVPTLELVEQIGRIVKEMAHTVKYRSALLASMFTPRKIRNTLFNPAGADILVATPHMVEAIAKSNPYILSRVTHLVVDEADSMFDKSFGPKTNFIIDRAASSLKQLILCSATITNSLDKCLRLRFPQINRLVTPGLHSIPRRVQLGVVDIDKYPFRGRRDLACASTVSSIIKGGNEPKPIIVFVNERETAEQLAVFLKSKMIDAMSLTRDTTDQRRARILADLSKTSSSKVPESHGLLKNKGLGDHPQITDSIGSSDSPMPSTKVIVVTDLASRGIDTTLVRTVILYDVPHNTIDFVHRLGRLGRMGSRGRGIVLVGKHDRKDIVREVRESMFLGQALI</sequence>
<evidence type="ECO:0000313" key="1">
    <source>
        <dbReference type="EMBL" id="KAI2389587.1"/>
    </source>
</evidence>
<name>A0ACB8V040_9EURO</name>
<proteinExistence type="predicted"/>
<reference evidence="1" key="1">
    <citation type="journal article" date="2022" name="bioRxiv">
        <title>Population genetic analysis of Ophidiomyces ophidiicola, the causative agent of snake fungal disease, indicates recent introductions to the USA.</title>
        <authorList>
            <person name="Ladner J.T."/>
            <person name="Palmer J.M."/>
            <person name="Ettinger C.L."/>
            <person name="Stajich J.E."/>
            <person name="Farrell T.M."/>
            <person name="Glorioso B.M."/>
            <person name="Lawson B."/>
            <person name="Price S.J."/>
            <person name="Stengle A.G."/>
            <person name="Grear D.A."/>
            <person name="Lorch J.M."/>
        </authorList>
    </citation>
    <scope>NUCLEOTIDE SEQUENCE</scope>
    <source>
        <strain evidence="1">NWHC 24266-5</strain>
    </source>
</reference>